<dbReference type="Proteomes" id="UP001156903">
    <property type="component" value="Unassembled WGS sequence"/>
</dbReference>
<evidence type="ECO:0000313" key="3">
    <source>
        <dbReference type="Proteomes" id="UP001156903"/>
    </source>
</evidence>
<evidence type="ECO:0000256" key="1">
    <source>
        <dbReference type="SAM" id="MobiDB-lite"/>
    </source>
</evidence>
<protein>
    <submittedName>
        <fullName evidence="2">Uncharacterized protein</fullName>
    </submittedName>
</protein>
<organism evidence="2 3">
    <name type="scientific">Hydrogenophaga electricum</name>
    <dbReference type="NCBI Taxonomy" id="1230953"/>
    <lineage>
        <taxon>Bacteria</taxon>
        <taxon>Pseudomonadati</taxon>
        <taxon>Pseudomonadota</taxon>
        <taxon>Betaproteobacteria</taxon>
        <taxon>Burkholderiales</taxon>
        <taxon>Comamonadaceae</taxon>
        <taxon>Hydrogenophaga</taxon>
    </lineage>
</organism>
<proteinExistence type="predicted"/>
<name>A0ABQ6C024_9BURK</name>
<sequence>MSSNRGWRGYVDTPCWTCAHWGGEVGPLGRLVWCADGQIVKSQPERGCVHWTERPASWVAPPFEREREPDAPRRAPRLRPG</sequence>
<reference evidence="3" key="1">
    <citation type="journal article" date="2019" name="Int. J. Syst. Evol. Microbiol.">
        <title>The Global Catalogue of Microorganisms (GCM) 10K type strain sequencing project: providing services to taxonomists for standard genome sequencing and annotation.</title>
        <authorList>
            <consortium name="The Broad Institute Genomics Platform"/>
            <consortium name="The Broad Institute Genome Sequencing Center for Infectious Disease"/>
            <person name="Wu L."/>
            <person name="Ma J."/>
        </authorList>
    </citation>
    <scope>NUCLEOTIDE SEQUENCE [LARGE SCALE GENOMIC DNA]</scope>
    <source>
        <strain evidence="3">NBRC 109341</strain>
    </source>
</reference>
<evidence type="ECO:0000313" key="2">
    <source>
        <dbReference type="EMBL" id="GLS13591.1"/>
    </source>
</evidence>
<comment type="caution">
    <text evidence="2">The sequence shown here is derived from an EMBL/GenBank/DDBJ whole genome shotgun (WGS) entry which is preliminary data.</text>
</comment>
<feature type="region of interest" description="Disordered" evidence="1">
    <location>
        <begin position="62"/>
        <end position="81"/>
    </location>
</feature>
<dbReference type="RefSeq" id="WP_284306938.1">
    <property type="nucleotide sequence ID" value="NZ_BSPB01000005.1"/>
</dbReference>
<gene>
    <name evidence="2" type="ORF">GCM10007935_10210</name>
</gene>
<keyword evidence="3" id="KW-1185">Reference proteome</keyword>
<dbReference type="EMBL" id="BSPB01000005">
    <property type="protein sequence ID" value="GLS13591.1"/>
    <property type="molecule type" value="Genomic_DNA"/>
</dbReference>
<feature type="compositionally biased region" description="Basic and acidic residues" evidence="1">
    <location>
        <begin position="63"/>
        <end position="73"/>
    </location>
</feature>
<accession>A0ABQ6C024</accession>